<dbReference type="InterPro" id="IPR000535">
    <property type="entry name" value="MSP_dom"/>
</dbReference>
<dbReference type="PROSITE" id="PS50202">
    <property type="entry name" value="MSP"/>
    <property type="match status" value="1"/>
</dbReference>
<keyword evidence="1" id="KW-0206">Cytoskeleton</keyword>
<evidence type="ECO:0000256" key="1">
    <source>
        <dbReference type="RuleBase" id="RU003425"/>
    </source>
</evidence>
<organism evidence="4">
    <name type="scientific">Brugia malayi</name>
    <name type="common">Filarial nematode worm</name>
    <dbReference type="NCBI Taxonomy" id="6279"/>
    <lineage>
        <taxon>Eukaryota</taxon>
        <taxon>Metazoa</taxon>
        <taxon>Ecdysozoa</taxon>
        <taxon>Nematoda</taxon>
        <taxon>Chromadorea</taxon>
        <taxon>Rhabditida</taxon>
        <taxon>Spirurina</taxon>
        <taxon>Spiruromorpha</taxon>
        <taxon>Filarioidea</taxon>
        <taxon>Onchocercidae</taxon>
        <taxon>Brugia</taxon>
    </lineage>
</organism>
<dbReference type="InterPro" id="IPR008962">
    <property type="entry name" value="PapD-like_sf"/>
</dbReference>
<evidence type="ECO:0000313" key="4">
    <source>
        <dbReference type="EMBL" id="CRZ24151.1"/>
    </source>
</evidence>
<dbReference type="EMBL" id="LN856943">
    <property type="protein sequence ID" value="CRZ24151.1"/>
    <property type="molecule type" value="Genomic_DNA"/>
</dbReference>
<feature type="compositionally biased region" description="Basic and acidic residues" evidence="2">
    <location>
        <begin position="190"/>
        <end position="200"/>
    </location>
</feature>
<dbReference type="OMA" id="TLECVGT"/>
<sequence>MEQKLSSITKKKRNLFNTGTNNKLVPCTGGFTNHTLECVGTDRLCFRVRLKKKYFELYRVNPPMGFLRPGQKKQIVIERRAGKPGKTFLLVEYIAAPSGYDPRMPFVEGAEVGRVKIRVRAYKDEKIADTVLHLQGQTVTKHGQKFRSPAVIDDEKIEREIEALCAKNNMPQPMFEFDDHLTDIDETDAEEKKTDDDKLRQLHAKIHSPRKRSPSEPKKKAAITKNIDDGATSTSGGGSGISVGDKRGLSDSSSGRELIERIKGQVEKFSAEFETIKFLIIEQQRKVDEKLEKAISDLPYIKFTLILLIALFLVRISLI</sequence>
<feature type="domain" description="MSP" evidence="3">
    <location>
        <begin position="4"/>
        <end position="122"/>
    </location>
</feature>
<reference evidence="4" key="2">
    <citation type="submission" date="2012-12" db="EMBL/GenBank/DDBJ databases">
        <authorList>
            <person name="Gao Y.W."/>
            <person name="Fan S.T."/>
            <person name="Sun H.T."/>
            <person name="Wang Z."/>
            <person name="Gao X.L."/>
            <person name="Li Y.G."/>
            <person name="Wang T.C."/>
            <person name="Zhang K."/>
            <person name="Xu W.W."/>
            <person name="Yu Z.J."/>
            <person name="Xia X.Z."/>
        </authorList>
    </citation>
    <scope>NUCLEOTIDE SEQUENCE</scope>
    <source>
        <strain evidence="4">FR3</strain>
    </source>
</reference>
<accession>A0A0H5SK27</accession>
<gene>
    <name evidence="4" type="ORF">Bm9774</name>
    <name evidence="4" type="ORF">BM_Bm9774</name>
</gene>
<comment type="function">
    <text evidence="1">Central component in molecular interactions underlying sperm crawling. Forms an extensive filament system that extends from sperm villipoda, along the leading edge of the pseudopod.</text>
</comment>
<dbReference type="SUPFAM" id="SSF49354">
    <property type="entry name" value="PapD-like"/>
    <property type="match status" value="1"/>
</dbReference>
<dbReference type="AlphaFoldDB" id="A0A0H5SK27"/>
<proteinExistence type="predicted"/>
<dbReference type="Gene3D" id="2.60.40.10">
    <property type="entry name" value="Immunoglobulins"/>
    <property type="match status" value="1"/>
</dbReference>
<feature type="compositionally biased region" description="Basic residues" evidence="2">
    <location>
        <begin position="201"/>
        <end position="212"/>
    </location>
</feature>
<feature type="region of interest" description="Disordered" evidence="2">
    <location>
        <begin position="188"/>
        <end position="254"/>
    </location>
</feature>
<protein>
    <recommendedName>
        <fullName evidence="1">Major sperm protein</fullName>
    </recommendedName>
</protein>
<dbReference type="InterPro" id="IPR013783">
    <property type="entry name" value="Ig-like_fold"/>
</dbReference>
<evidence type="ECO:0000256" key="2">
    <source>
        <dbReference type="SAM" id="MobiDB-lite"/>
    </source>
</evidence>
<reference evidence="4" key="1">
    <citation type="journal article" date="2007" name="Science">
        <title>Draft genome of the filarial nematode parasite Brugia malayi.</title>
        <authorList>
            <person name="Ghedin E."/>
            <person name="Wang S."/>
            <person name="Spiro D."/>
            <person name="Caler E."/>
            <person name="Zhao Q."/>
            <person name="Crabtree J."/>
            <person name="Allen J.E."/>
            <person name="Delcher A.L."/>
            <person name="Guiliano D.B."/>
            <person name="Miranda-Saavedra D."/>
            <person name="Angiuoli S.V."/>
            <person name="Creasy T."/>
            <person name="Amedeo P."/>
            <person name="Haas B."/>
            <person name="El-Sayed N.M."/>
            <person name="Wortman J.R."/>
            <person name="Feldblyum T."/>
            <person name="Tallon L."/>
            <person name="Schatz M."/>
            <person name="Shumway M."/>
            <person name="Koo H."/>
            <person name="Salzberg S.L."/>
            <person name="Schobel S."/>
            <person name="Pertea M."/>
            <person name="Pop M."/>
            <person name="White O."/>
            <person name="Barton G.J."/>
            <person name="Carlow C.K."/>
            <person name="Crawford M.J."/>
            <person name="Daub J."/>
            <person name="Dimmic M.W."/>
            <person name="Estes C.F."/>
            <person name="Foster J.M."/>
            <person name="Ganatra M."/>
            <person name="Gregory W.F."/>
            <person name="Johnson N.M."/>
            <person name="Jin J."/>
            <person name="Komuniecki R."/>
            <person name="Korf I."/>
            <person name="Kumar S."/>
            <person name="Laney S."/>
            <person name="Li B.W."/>
            <person name="Li W."/>
            <person name="Lindblom T.H."/>
            <person name="Lustigman S."/>
            <person name="Ma D."/>
            <person name="Maina C.V."/>
            <person name="Martin D.M."/>
            <person name="McCarter J.P."/>
            <person name="McReynolds L."/>
            <person name="Mitreva M."/>
            <person name="Nutman T.B."/>
            <person name="Parkinson J."/>
            <person name="Peregrin-Alvarez J.M."/>
            <person name="Poole C."/>
            <person name="Ren Q."/>
            <person name="Saunders L."/>
            <person name="Sluder A.E."/>
            <person name="Smith K."/>
            <person name="Stanke M."/>
            <person name="Unnasch T.R."/>
            <person name="Ware J."/>
            <person name="Wei A.D."/>
            <person name="Weil G."/>
            <person name="Williams D.J."/>
            <person name="Zhang Y."/>
            <person name="Williams S.A."/>
            <person name="Fraser-Liggett C."/>
            <person name="Slatko B."/>
            <person name="Blaxter M.L."/>
            <person name="Scott A.L."/>
        </authorList>
    </citation>
    <scope>NUCLEOTIDE SEQUENCE</scope>
    <source>
        <strain evidence="4">FR3</strain>
    </source>
</reference>
<dbReference type="Pfam" id="PF00635">
    <property type="entry name" value="Motile_Sperm"/>
    <property type="match status" value="1"/>
</dbReference>
<evidence type="ECO:0000259" key="3">
    <source>
        <dbReference type="PROSITE" id="PS50202"/>
    </source>
</evidence>
<keyword evidence="1" id="KW-0963">Cytoplasm</keyword>
<name>A0A0H5SK27_BRUMA</name>